<feature type="region of interest" description="Disordered" evidence="1">
    <location>
        <begin position="208"/>
        <end position="242"/>
    </location>
</feature>
<dbReference type="EMBL" id="CDHN01000003">
    <property type="protein sequence ID" value="CEJ90108.1"/>
    <property type="molecule type" value="Genomic_DNA"/>
</dbReference>
<name>A0A0A1TI58_9HYPO</name>
<accession>A0A0A1TI58</accession>
<organism evidence="2 3">
    <name type="scientific">[Torrubiella] hemipterigena</name>
    <dbReference type="NCBI Taxonomy" id="1531966"/>
    <lineage>
        <taxon>Eukaryota</taxon>
        <taxon>Fungi</taxon>
        <taxon>Dikarya</taxon>
        <taxon>Ascomycota</taxon>
        <taxon>Pezizomycotina</taxon>
        <taxon>Sordariomycetes</taxon>
        <taxon>Hypocreomycetidae</taxon>
        <taxon>Hypocreales</taxon>
        <taxon>Clavicipitaceae</taxon>
        <taxon>Clavicipitaceae incertae sedis</taxon>
        <taxon>'Torrubiella' clade</taxon>
    </lineage>
</organism>
<gene>
    <name evidence="2" type="ORF">VHEMI05912</name>
</gene>
<reference evidence="2 3" key="1">
    <citation type="journal article" date="2015" name="Genome Announc.">
        <title>Draft Genome Sequence and Gene Annotation of the Entomopathogenic Fungus Verticillium hemipterigenum.</title>
        <authorList>
            <person name="Horn F."/>
            <person name="Habel A."/>
            <person name="Scharf D.H."/>
            <person name="Dworschak J."/>
            <person name="Brakhage A.A."/>
            <person name="Guthke R."/>
            <person name="Hertweck C."/>
            <person name="Linde J."/>
        </authorList>
    </citation>
    <scope>NUCLEOTIDE SEQUENCE [LARGE SCALE GENOMIC DNA]</scope>
</reference>
<evidence type="ECO:0000313" key="3">
    <source>
        <dbReference type="Proteomes" id="UP000039046"/>
    </source>
</evidence>
<protein>
    <submittedName>
        <fullName evidence="2">Uncharacterized protein</fullName>
    </submittedName>
</protein>
<evidence type="ECO:0000313" key="2">
    <source>
        <dbReference type="EMBL" id="CEJ90108.1"/>
    </source>
</evidence>
<feature type="compositionally biased region" description="Acidic residues" evidence="1">
    <location>
        <begin position="222"/>
        <end position="242"/>
    </location>
</feature>
<dbReference type="Proteomes" id="UP000039046">
    <property type="component" value="Unassembled WGS sequence"/>
</dbReference>
<dbReference type="HOGENOM" id="CLU_1054432_0_0_1"/>
<proteinExistence type="predicted"/>
<keyword evidence="3" id="KW-1185">Reference proteome</keyword>
<sequence length="242" mass="27337">MCSNLQSFKWYGDRLDHGTRPASSIMDVLKPLGGTLVDLHLDFLTSIQGHIEAGDFSSFRCLEKLTLPTTMLCKYPKDPAWEIGVGCANSLGKILPWTVKRLTLLTYSHDCHAWGHAMDLSYYCHDGDLQLKRLRMDVDGWAWNEDEDDSGCTGFSLDYHCGPTGLVLRDWFFGSNAKVQIRLESYRFRFTRTTWSWCGPKAWSESESEAASFTNSNVDGASESDPDSDPESDEEIEEMLHA</sequence>
<evidence type="ECO:0000256" key="1">
    <source>
        <dbReference type="SAM" id="MobiDB-lite"/>
    </source>
</evidence>
<dbReference type="AlphaFoldDB" id="A0A0A1TI58"/>